<dbReference type="Proteomes" id="UP000887229">
    <property type="component" value="Unassembled WGS sequence"/>
</dbReference>
<evidence type="ECO:0000256" key="2">
    <source>
        <dbReference type="ARBA" id="ARBA00022448"/>
    </source>
</evidence>
<dbReference type="Pfam" id="PF13520">
    <property type="entry name" value="AA_permease_2"/>
    <property type="match status" value="1"/>
</dbReference>
<protein>
    <submittedName>
        <fullName evidence="7">Choline transport protein</fullName>
    </submittedName>
</protein>
<feature type="transmembrane region" description="Helical" evidence="6">
    <location>
        <begin position="164"/>
        <end position="188"/>
    </location>
</feature>
<organism evidence="7 8">
    <name type="scientific">Emericellopsis atlantica</name>
    <dbReference type="NCBI Taxonomy" id="2614577"/>
    <lineage>
        <taxon>Eukaryota</taxon>
        <taxon>Fungi</taxon>
        <taxon>Dikarya</taxon>
        <taxon>Ascomycota</taxon>
        <taxon>Pezizomycotina</taxon>
        <taxon>Sordariomycetes</taxon>
        <taxon>Hypocreomycetidae</taxon>
        <taxon>Hypocreales</taxon>
        <taxon>Bionectriaceae</taxon>
        <taxon>Emericellopsis</taxon>
    </lineage>
</organism>
<keyword evidence="5 6" id="KW-0472">Membrane</keyword>
<dbReference type="PIRSF" id="PIRSF006060">
    <property type="entry name" value="AA_transporter"/>
    <property type="match status" value="1"/>
</dbReference>
<keyword evidence="3 6" id="KW-0812">Transmembrane</keyword>
<dbReference type="GO" id="GO:0022857">
    <property type="term" value="F:transmembrane transporter activity"/>
    <property type="evidence" value="ECO:0007669"/>
    <property type="project" value="InterPro"/>
</dbReference>
<feature type="transmembrane region" description="Helical" evidence="6">
    <location>
        <begin position="389"/>
        <end position="406"/>
    </location>
</feature>
<feature type="transmembrane region" description="Helical" evidence="6">
    <location>
        <begin position="283"/>
        <end position="307"/>
    </location>
</feature>
<feature type="transmembrane region" description="Helical" evidence="6">
    <location>
        <begin position="75"/>
        <end position="94"/>
    </location>
</feature>
<comment type="subcellular location">
    <subcellularLocation>
        <location evidence="1">Membrane</location>
        <topology evidence="1">Multi-pass membrane protein</topology>
    </subcellularLocation>
</comment>
<reference evidence="7" key="1">
    <citation type="journal article" date="2021" name="IMA Fungus">
        <title>Genomic characterization of three marine fungi, including Emericellopsis atlantica sp. nov. with signatures of a generalist lifestyle and marine biomass degradation.</title>
        <authorList>
            <person name="Hagestad O.C."/>
            <person name="Hou L."/>
            <person name="Andersen J.H."/>
            <person name="Hansen E.H."/>
            <person name="Altermark B."/>
            <person name="Li C."/>
            <person name="Kuhnert E."/>
            <person name="Cox R.J."/>
            <person name="Crous P.W."/>
            <person name="Spatafora J.W."/>
            <person name="Lail K."/>
            <person name="Amirebrahimi M."/>
            <person name="Lipzen A."/>
            <person name="Pangilinan J."/>
            <person name="Andreopoulos W."/>
            <person name="Hayes R.D."/>
            <person name="Ng V."/>
            <person name="Grigoriev I.V."/>
            <person name="Jackson S.A."/>
            <person name="Sutton T.D.S."/>
            <person name="Dobson A.D.W."/>
            <person name="Rama T."/>
        </authorList>
    </citation>
    <scope>NUCLEOTIDE SEQUENCE</scope>
    <source>
        <strain evidence="7">TS7</strain>
    </source>
</reference>
<feature type="transmembrane region" description="Helical" evidence="6">
    <location>
        <begin position="448"/>
        <end position="472"/>
    </location>
</feature>
<keyword evidence="8" id="KW-1185">Reference proteome</keyword>
<evidence type="ECO:0000313" key="8">
    <source>
        <dbReference type="Proteomes" id="UP000887229"/>
    </source>
</evidence>
<evidence type="ECO:0000256" key="3">
    <source>
        <dbReference type="ARBA" id="ARBA00022692"/>
    </source>
</evidence>
<evidence type="ECO:0000256" key="1">
    <source>
        <dbReference type="ARBA" id="ARBA00004141"/>
    </source>
</evidence>
<dbReference type="RefSeq" id="XP_046114524.1">
    <property type="nucleotide sequence ID" value="XM_046259302.1"/>
</dbReference>
<proteinExistence type="predicted"/>
<sequence>MTKPVDPAGTGLAEGRMSQNKTDARDLAALGHDEALTRKFDLVSMLALAFCVLGTWAVVAQNLEAALTIGGPVSIFWGLLLVMGCNLCIATSLGELCSSMPTALGQAYWVARLWDTPQGRFASYLTAWINTFGWWALTASQNAFMTELLLGVKVMFDPDWPGATQGWTLFVVYVCITVLFTGFNLVACRSEKTLPWFNNFVGAGFVLLFVLIGMALLIAVGVTPDLHYQPASFVFGGWVNQTGWGDGVVWFIGLVQSAYGLTAYDAVIHMVEEVPNPKRNAPMAMYLSVAFGSLSGFVFMICVVFSIQDIESVIGSATGFPFVQVMIDALGLVGGVVLTVLFLFNGFGQGISVMTSASRLTWGFARDGGLPWGSYFGHVDRTWHVPARALWLQCFIICLIGVLYLFSNTVLAAVLSVSTIALTISYAIPIAVLLAVGRDKMPPREFSLGRFGTAFNWVSIIYCLITTVFFFFPAAPNPAPADMNWAIGVFAVVLVLSVLFWFVRGRVTYLRTRDASERALRARQLETATYDGLEADRASDAGTTAETKGDVL</sequence>
<keyword evidence="4 6" id="KW-1133">Transmembrane helix</keyword>
<feature type="transmembrane region" description="Helical" evidence="6">
    <location>
        <begin position="200"/>
        <end position="222"/>
    </location>
</feature>
<feature type="transmembrane region" description="Helical" evidence="6">
    <location>
        <begin position="319"/>
        <end position="344"/>
    </location>
</feature>
<keyword evidence="2" id="KW-0813">Transport</keyword>
<dbReference type="InterPro" id="IPR002293">
    <property type="entry name" value="AA/rel_permease1"/>
</dbReference>
<comment type="caution">
    <text evidence="7">The sequence shown here is derived from an EMBL/GenBank/DDBJ whole genome shotgun (WGS) entry which is preliminary data.</text>
</comment>
<evidence type="ECO:0000313" key="7">
    <source>
        <dbReference type="EMBL" id="KAG9250600.1"/>
    </source>
</evidence>
<feature type="transmembrane region" description="Helical" evidence="6">
    <location>
        <begin position="484"/>
        <end position="503"/>
    </location>
</feature>
<dbReference type="EMBL" id="MU251276">
    <property type="protein sequence ID" value="KAG9250600.1"/>
    <property type="molecule type" value="Genomic_DNA"/>
</dbReference>
<feature type="transmembrane region" description="Helical" evidence="6">
    <location>
        <begin position="248"/>
        <end position="271"/>
    </location>
</feature>
<dbReference type="AlphaFoldDB" id="A0A9P7ZEN3"/>
<feature type="transmembrane region" description="Helical" evidence="6">
    <location>
        <begin position="121"/>
        <end position="144"/>
    </location>
</feature>
<evidence type="ECO:0000256" key="5">
    <source>
        <dbReference type="ARBA" id="ARBA00023136"/>
    </source>
</evidence>
<dbReference type="GeneID" id="70290205"/>
<dbReference type="GO" id="GO:0016020">
    <property type="term" value="C:membrane"/>
    <property type="evidence" value="ECO:0007669"/>
    <property type="project" value="UniProtKB-SubCell"/>
</dbReference>
<dbReference type="PANTHER" id="PTHR45649:SF22">
    <property type="entry name" value="TRANSPORTER, PUTATIVE (EUROFUNG)-RELATED"/>
    <property type="match status" value="1"/>
</dbReference>
<evidence type="ECO:0000256" key="6">
    <source>
        <dbReference type="SAM" id="Phobius"/>
    </source>
</evidence>
<dbReference type="OrthoDB" id="2417308at2759"/>
<name>A0A9P7ZEN3_9HYPO</name>
<accession>A0A9P7ZEN3</accession>
<feature type="transmembrane region" description="Helical" evidence="6">
    <location>
        <begin position="42"/>
        <end position="63"/>
    </location>
</feature>
<gene>
    <name evidence="7" type="ORF">F5Z01DRAFT_361017</name>
</gene>
<feature type="transmembrane region" description="Helical" evidence="6">
    <location>
        <begin position="412"/>
        <end position="436"/>
    </location>
</feature>
<evidence type="ECO:0000256" key="4">
    <source>
        <dbReference type="ARBA" id="ARBA00022989"/>
    </source>
</evidence>
<dbReference type="PANTHER" id="PTHR45649">
    <property type="entry name" value="AMINO-ACID PERMEASE BAT1"/>
    <property type="match status" value="1"/>
</dbReference>
<dbReference type="Gene3D" id="1.20.1740.10">
    <property type="entry name" value="Amino acid/polyamine transporter I"/>
    <property type="match status" value="1"/>
</dbReference>